<evidence type="ECO:0000256" key="1">
    <source>
        <dbReference type="SAM" id="Coils"/>
    </source>
</evidence>
<reference evidence="2 3" key="1">
    <citation type="submission" date="2024-03" db="EMBL/GenBank/DDBJ databases">
        <title>Aquirufa genome sequencing.</title>
        <authorList>
            <person name="Pitt A."/>
            <person name="Hahn M.W."/>
        </authorList>
    </citation>
    <scope>NUCLEOTIDE SEQUENCE [LARGE SCALE GENOMIC DNA]</scope>
    <source>
        <strain evidence="2 3">PLAD-142S6K</strain>
    </source>
</reference>
<keyword evidence="3" id="KW-1185">Reference proteome</keyword>
<sequence length="193" mass="22587">MGYVYSLTCTGCNYETDLTLGPTLYHFNHEGQINDLLKSDLGLYYCRDCENFEIIFLGKADKSWELEDLEDKLNKLQTKQKNTNSLNVISLIYQSVKINKLKNEIEKEEIKIKYKENSNFWELANVHPKCLTCQGENIDFENGKFKSFPEQTKTKHKCGGFLKLQRTMHFQQREPDEVTYDINGKVLYRSNAD</sequence>
<proteinExistence type="predicted"/>
<keyword evidence="1" id="KW-0175">Coiled coil</keyword>
<dbReference type="Proteomes" id="UP001598114">
    <property type="component" value="Unassembled WGS sequence"/>
</dbReference>
<evidence type="ECO:0000313" key="2">
    <source>
        <dbReference type="EMBL" id="MFD3275204.1"/>
    </source>
</evidence>
<name>A0ABW6CW93_9BACT</name>
<dbReference type="RefSeq" id="WP_377974993.1">
    <property type="nucleotide sequence ID" value="NZ_JBBKYA010000002.1"/>
</dbReference>
<organism evidence="2 3">
    <name type="scientific">Aquirufa echingensis</name>
    <dbReference type="NCBI Taxonomy" id="3096516"/>
    <lineage>
        <taxon>Bacteria</taxon>
        <taxon>Pseudomonadati</taxon>
        <taxon>Bacteroidota</taxon>
        <taxon>Cytophagia</taxon>
        <taxon>Cytophagales</taxon>
        <taxon>Flectobacillaceae</taxon>
        <taxon>Aquirufa</taxon>
    </lineage>
</organism>
<protein>
    <submittedName>
        <fullName evidence="2">Uncharacterized protein</fullName>
    </submittedName>
</protein>
<dbReference type="EMBL" id="JBBKYA010000002">
    <property type="protein sequence ID" value="MFD3275204.1"/>
    <property type="molecule type" value="Genomic_DNA"/>
</dbReference>
<evidence type="ECO:0000313" key="3">
    <source>
        <dbReference type="Proteomes" id="UP001598114"/>
    </source>
</evidence>
<feature type="coiled-coil region" evidence="1">
    <location>
        <begin position="59"/>
        <end position="118"/>
    </location>
</feature>
<accession>A0ABW6CW93</accession>
<comment type="caution">
    <text evidence="2">The sequence shown here is derived from an EMBL/GenBank/DDBJ whole genome shotgun (WGS) entry which is preliminary data.</text>
</comment>
<gene>
    <name evidence="2" type="ORF">SKC38_03075</name>
</gene>